<evidence type="ECO:0000313" key="4">
    <source>
        <dbReference type="Proteomes" id="UP000177876"/>
    </source>
</evidence>
<reference evidence="3 4" key="1">
    <citation type="journal article" date="2016" name="Nat. Commun.">
        <title>Thousands of microbial genomes shed light on interconnected biogeochemical processes in an aquifer system.</title>
        <authorList>
            <person name="Anantharaman K."/>
            <person name="Brown C.T."/>
            <person name="Hug L.A."/>
            <person name="Sharon I."/>
            <person name="Castelle C.J."/>
            <person name="Probst A.J."/>
            <person name="Thomas B.C."/>
            <person name="Singh A."/>
            <person name="Wilkins M.J."/>
            <person name="Karaoz U."/>
            <person name="Brodie E.L."/>
            <person name="Williams K.H."/>
            <person name="Hubbard S.S."/>
            <person name="Banfield J.F."/>
        </authorList>
    </citation>
    <scope>NUCLEOTIDE SEQUENCE [LARGE SCALE GENOMIC DNA]</scope>
</reference>
<evidence type="ECO:0000313" key="3">
    <source>
        <dbReference type="EMBL" id="OFW60120.1"/>
    </source>
</evidence>
<dbReference type="CDD" id="cd02440">
    <property type="entry name" value="AdoMet_MTases"/>
    <property type="match status" value="1"/>
</dbReference>
<accession>A0A1F2WTK7</accession>
<dbReference type="Proteomes" id="UP000177876">
    <property type="component" value="Unassembled WGS sequence"/>
</dbReference>
<organism evidence="3 4">
    <name type="scientific">Candidatus Solincola sediminis</name>
    <dbReference type="NCBI Taxonomy" id="1797199"/>
    <lineage>
        <taxon>Bacteria</taxon>
        <taxon>Bacillati</taxon>
        <taxon>Actinomycetota</taxon>
        <taxon>Candidatus Geothermincolia</taxon>
        <taxon>Candidatus Geothermincolales</taxon>
        <taxon>Candidatus Geothermincolaceae</taxon>
        <taxon>Candidatus Solincola</taxon>
    </lineage>
</organism>
<dbReference type="Gene3D" id="3.40.50.150">
    <property type="entry name" value="Vaccinia Virus protein VP39"/>
    <property type="match status" value="1"/>
</dbReference>
<dbReference type="EMBL" id="MELK01000006">
    <property type="protein sequence ID" value="OFW60120.1"/>
    <property type="molecule type" value="Genomic_DNA"/>
</dbReference>
<evidence type="ECO:0000259" key="2">
    <source>
        <dbReference type="Pfam" id="PF08241"/>
    </source>
</evidence>
<dbReference type="SUPFAM" id="SSF53335">
    <property type="entry name" value="S-adenosyl-L-methionine-dependent methyltransferases"/>
    <property type="match status" value="1"/>
</dbReference>
<dbReference type="Pfam" id="PF08241">
    <property type="entry name" value="Methyltransf_11"/>
    <property type="match status" value="1"/>
</dbReference>
<dbReference type="InterPro" id="IPR013216">
    <property type="entry name" value="Methyltransf_11"/>
</dbReference>
<dbReference type="STRING" id="1797197.A2Y75_02200"/>
<protein>
    <recommendedName>
        <fullName evidence="2">Methyltransferase type 11 domain-containing protein</fullName>
    </recommendedName>
</protein>
<dbReference type="PANTHER" id="PTHR44068:SF11">
    <property type="entry name" value="GERANYL DIPHOSPHATE 2-C-METHYLTRANSFERASE"/>
    <property type="match status" value="1"/>
</dbReference>
<dbReference type="InterPro" id="IPR050447">
    <property type="entry name" value="Erg6_SMT_methyltransf"/>
</dbReference>
<dbReference type="GO" id="GO:0008757">
    <property type="term" value="F:S-adenosylmethionine-dependent methyltransferase activity"/>
    <property type="evidence" value="ECO:0007669"/>
    <property type="project" value="InterPro"/>
</dbReference>
<evidence type="ECO:0000256" key="1">
    <source>
        <dbReference type="ARBA" id="ARBA00022679"/>
    </source>
</evidence>
<dbReference type="InterPro" id="IPR029063">
    <property type="entry name" value="SAM-dependent_MTases_sf"/>
</dbReference>
<dbReference type="PANTHER" id="PTHR44068">
    <property type="entry name" value="ZGC:194242"/>
    <property type="match status" value="1"/>
</dbReference>
<comment type="caution">
    <text evidence="3">The sequence shown here is derived from an EMBL/GenBank/DDBJ whole genome shotgun (WGS) entry which is preliminary data.</text>
</comment>
<name>A0A1F2WTK7_9ACTN</name>
<gene>
    <name evidence="3" type="ORF">A2Y75_02200</name>
</gene>
<dbReference type="AlphaFoldDB" id="A0A1F2WTK7"/>
<feature type="domain" description="Methyltransferase type 11" evidence="2">
    <location>
        <begin position="60"/>
        <end position="157"/>
    </location>
</feature>
<sequence>MPLNAKVHYNQITDAWKDFMGEHFHFGYFETESTDLETAVAALTDKMLALGDINPDTRILDVGCGIGGPAFYIHQKYNCFIDGISTSDRGIELANAASKEKGYDKVNFKVADGQKNGMPDKSYDITWVMESSHMMSNKKALFSECYRVLKDDGSLILCDLMMRVPFRKQLAHFVRNPREYRDNMKTFGFAQLIPMGMYAKLLVEAGFNNLKVMDISKQAAPTGKVWAENAMKYRDAQSKGFTNEDVDLFVRACEAMHGWFEEGIIGYGIVKATK</sequence>
<proteinExistence type="predicted"/>
<keyword evidence="1" id="KW-0808">Transferase</keyword>